<evidence type="ECO:0000313" key="4">
    <source>
        <dbReference type="EMBL" id="MBH1940585.1"/>
    </source>
</evidence>
<keyword evidence="5" id="KW-1185">Reference proteome</keyword>
<dbReference type="PANTHER" id="PTHR42855:SF2">
    <property type="entry name" value="DRUG RESISTANCE ABC TRANSPORTER,ATP-BINDING PROTEIN"/>
    <property type="match status" value="1"/>
</dbReference>
<dbReference type="AlphaFoldDB" id="A0A8J7KVV2"/>
<dbReference type="InterPro" id="IPR051309">
    <property type="entry name" value="ABCF_ATPase"/>
</dbReference>
<evidence type="ECO:0000256" key="1">
    <source>
        <dbReference type="ARBA" id="ARBA00022741"/>
    </source>
</evidence>
<reference evidence="4" key="1">
    <citation type="submission" date="2020-12" db="EMBL/GenBank/DDBJ databases">
        <title>M. sibirica DSM 26468T genome.</title>
        <authorList>
            <person name="Thieme N."/>
            <person name="Rettenmaier R."/>
            <person name="Zverlov V."/>
            <person name="Liebl W."/>
        </authorList>
    </citation>
    <scope>NUCLEOTIDE SEQUENCE</scope>
    <source>
        <strain evidence="4">DSM 26468</strain>
    </source>
</reference>
<dbReference type="InterPro" id="IPR017871">
    <property type="entry name" value="ABC_transporter-like_CS"/>
</dbReference>
<organism evidence="4 5">
    <name type="scientific">Mobilitalea sibirica</name>
    <dbReference type="NCBI Taxonomy" id="1462919"/>
    <lineage>
        <taxon>Bacteria</taxon>
        <taxon>Bacillati</taxon>
        <taxon>Bacillota</taxon>
        <taxon>Clostridia</taxon>
        <taxon>Lachnospirales</taxon>
        <taxon>Lachnospiraceae</taxon>
        <taxon>Mobilitalea</taxon>
    </lineage>
</organism>
<accession>A0A8J7KVV2</accession>
<name>A0A8J7KVV2_9FIRM</name>
<comment type="caution">
    <text evidence="4">The sequence shown here is derived from an EMBL/GenBank/DDBJ whole genome shotgun (WGS) entry which is preliminary data.</text>
</comment>
<dbReference type="CDD" id="cd03221">
    <property type="entry name" value="ABCF_EF-3"/>
    <property type="match status" value="2"/>
</dbReference>
<dbReference type="Proteomes" id="UP000623269">
    <property type="component" value="Unassembled WGS sequence"/>
</dbReference>
<dbReference type="SMART" id="SM00382">
    <property type="entry name" value="AAA"/>
    <property type="match status" value="2"/>
</dbReference>
<protein>
    <submittedName>
        <fullName evidence="4">ABC-F type ribosomal protection protein</fullName>
    </submittedName>
</protein>
<evidence type="ECO:0000313" key="5">
    <source>
        <dbReference type="Proteomes" id="UP000623269"/>
    </source>
</evidence>
<feature type="domain" description="ABC transporter" evidence="3">
    <location>
        <begin position="347"/>
        <end position="526"/>
    </location>
</feature>
<keyword evidence="1" id="KW-0547">Nucleotide-binding</keyword>
<evidence type="ECO:0000256" key="2">
    <source>
        <dbReference type="ARBA" id="ARBA00022840"/>
    </source>
</evidence>
<dbReference type="PROSITE" id="PS50893">
    <property type="entry name" value="ABC_TRANSPORTER_2"/>
    <property type="match status" value="2"/>
</dbReference>
<gene>
    <name evidence="4" type="primary">abc-f</name>
    <name evidence="4" type="ORF">I5677_06765</name>
</gene>
<dbReference type="RefSeq" id="WP_197660806.1">
    <property type="nucleotide sequence ID" value="NZ_JAEAGR010000005.1"/>
</dbReference>
<dbReference type="Gene3D" id="3.40.50.300">
    <property type="entry name" value="P-loop containing nucleotide triphosphate hydrolases"/>
    <property type="match status" value="2"/>
</dbReference>
<dbReference type="InterPro" id="IPR027417">
    <property type="entry name" value="P-loop_NTPase"/>
</dbReference>
<dbReference type="NCBIfam" id="NF000355">
    <property type="entry name" value="ribo_prot_ABC_F"/>
    <property type="match status" value="1"/>
</dbReference>
<evidence type="ECO:0000259" key="3">
    <source>
        <dbReference type="PROSITE" id="PS50893"/>
    </source>
</evidence>
<dbReference type="GO" id="GO:0005524">
    <property type="term" value="F:ATP binding"/>
    <property type="evidence" value="ECO:0007669"/>
    <property type="project" value="UniProtKB-KW"/>
</dbReference>
<dbReference type="PANTHER" id="PTHR42855">
    <property type="entry name" value="ABC TRANSPORTER ATP-BINDING SUBUNIT"/>
    <property type="match status" value="1"/>
</dbReference>
<dbReference type="InterPro" id="IPR003439">
    <property type="entry name" value="ABC_transporter-like_ATP-bd"/>
</dbReference>
<dbReference type="PROSITE" id="PS00211">
    <property type="entry name" value="ABC_TRANSPORTER_1"/>
    <property type="match status" value="2"/>
</dbReference>
<dbReference type="EMBL" id="JAEAGR010000005">
    <property type="protein sequence ID" value="MBH1940585.1"/>
    <property type="molecule type" value="Genomic_DNA"/>
</dbReference>
<dbReference type="FunFam" id="3.40.50.300:FF:000011">
    <property type="entry name" value="Putative ABC transporter ATP-binding component"/>
    <property type="match status" value="1"/>
</dbReference>
<keyword evidence="2" id="KW-0067">ATP-binding</keyword>
<feature type="domain" description="ABC transporter" evidence="3">
    <location>
        <begin position="4"/>
        <end position="254"/>
    </location>
</feature>
<dbReference type="InterPro" id="IPR003593">
    <property type="entry name" value="AAA+_ATPase"/>
</dbReference>
<dbReference type="GO" id="GO:0016887">
    <property type="term" value="F:ATP hydrolysis activity"/>
    <property type="evidence" value="ECO:0007669"/>
    <property type="project" value="InterPro"/>
</dbReference>
<proteinExistence type="predicted"/>
<sequence length="529" mass="60890">MSQIAVNDLTFSYDTVYDNIFEHVSFQIDTDWKLGFIGRNGRGKTTFLNLLLGKYDYQGSISTSIEFDYFPFEVTDDDKSSMEVMKEIIAPFQDWEREMELCLKAQENDRDVTLGLNRYGELQELYQKHDGYIIEELIDKEIAKLSMDPSVLHRPFSTLSFGERTKIMLGALFLKKNRFLLIDEPTNHLDMEGRETLAQYLQTKKGFILVSHDRAFLDQCIDHVLSINLNNIEVQKGNFSSWHENKELQERYELEQNEQLKKEIAILNDAAKRAMGWADQVEASKIGTHSADRGAIGHKAAKMMKRAKSIESRKLKAIDDKKDLLKNIEHADPLKMNVMKFHKKRFIEAEDLSLFYVEREVASNISFSLNSGERIAVRGKNGSGKSTLFKLLLGEDISYRGKLHLATGLKISYISQDTSCLAGSLKDFAITYGLDETIFKTVLRQLDFSRNQFEKDIKDFSGGQKKKVLLAKSLAEPAHVFLWDEPLNFIDVLSRVQIEELILNYQPTIVFVEHDKVFTDKIKTKEIRL</sequence>
<dbReference type="Pfam" id="PF00005">
    <property type="entry name" value="ABC_tran"/>
    <property type="match status" value="2"/>
</dbReference>
<dbReference type="SUPFAM" id="SSF52540">
    <property type="entry name" value="P-loop containing nucleoside triphosphate hydrolases"/>
    <property type="match status" value="2"/>
</dbReference>